<protein>
    <recommendedName>
        <fullName evidence="5">HAT C-terminal dimerisation domain-containing protein</fullName>
    </recommendedName>
</protein>
<evidence type="ECO:0000313" key="3">
    <source>
        <dbReference type="EMBL" id="KAJ7750857.1"/>
    </source>
</evidence>
<comment type="caution">
    <text evidence="3">The sequence shown here is derived from an EMBL/GenBank/DDBJ whole genome shotgun (WGS) entry which is preliminary data.</text>
</comment>
<evidence type="ECO:0000313" key="2">
    <source>
        <dbReference type="EMBL" id="KAJ7745356.1"/>
    </source>
</evidence>
<feature type="region of interest" description="Disordered" evidence="1">
    <location>
        <begin position="1"/>
        <end position="25"/>
    </location>
</feature>
<proteinExistence type="predicted"/>
<evidence type="ECO:0000313" key="4">
    <source>
        <dbReference type="Proteomes" id="UP001215598"/>
    </source>
</evidence>
<sequence length="166" mass="18956">MKTCVRRPHPTSTSKRSTSHSAHITPTRISSSGIIWLSPSRRLRIPYCGGTSVPTSFLSSHGWHWITSVSLVRLSFYALLSSLNWSIATSVAVERVFSMGRHLLHFTRNRLSPRSIRAFLCLGDWGRRDLIDMNDIMEACNTKRRRVGDEDEEADESVEKKARRTR</sequence>
<reference evidence="3" key="1">
    <citation type="submission" date="2023-03" db="EMBL/GenBank/DDBJ databases">
        <title>Massive genome expansion in bonnet fungi (Mycena s.s.) driven by repeated elements and novel gene families across ecological guilds.</title>
        <authorList>
            <consortium name="Lawrence Berkeley National Laboratory"/>
            <person name="Harder C.B."/>
            <person name="Miyauchi S."/>
            <person name="Viragh M."/>
            <person name="Kuo A."/>
            <person name="Thoen E."/>
            <person name="Andreopoulos B."/>
            <person name="Lu D."/>
            <person name="Skrede I."/>
            <person name="Drula E."/>
            <person name="Henrissat B."/>
            <person name="Morin E."/>
            <person name="Kohler A."/>
            <person name="Barry K."/>
            <person name="LaButti K."/>
            <person name="Morin E."/>
            <person name="Salamov A."/>
            <person name="Lipzen A."/>
            <person name="Mereny Z."/>
            <person name="Hegedus B."/>
            <person name="Baldrian P."/>
            <person name="Stursova M."/>
            <person name="Weitz H."/>
            <person name="Taylor A."/>
            <person name="Grigoriev I.V."/>
            <person name="Nagy L.G."/>
            <person name="Martin F."/>
            <person name="Kauserud H."/>
        </authorList>
    </citation>
    <scope>NUCLEOTIDE SEQUENCE</scope>
    <source>
        <strain evidence="3">CBHHK182m</strain>
    </source>
</reference>
<dbReference type="AlphaFoldDB" id="A0AAD7IUM9"/>
<feature type="compositionally biased region" description="Polar residues" evidence="1">
    <location>
        <begin position="10"/>
        <end position="25"/>
    </location>
</feature>
<feature type="region of interest" description="Disordered" evidence="1">
    <location>
        <begin position="145"/>
        <end position="166"/>
    </location>
</feature>
<dbReference type="EMBL" id="JARKIB010000064">
    <property type="protein sequence ID" value="KAJ7750857.1"/>
    <property type="molecule type" value="Genomic_DNA"/>
</dbReference>
<dbReference type="EMBL" id="JARKIB010000083">
    <property type="protein sequence ID" value="KAJ7745356.1"/>
    <property type="molecule type" value="Genomic_DNA"/>
</dbReference>
<evidence type="ECO:0008006" key="5">
    <source>
        <dbReference type="Google" id="ProtNLM"/>
    </source>
</evidence>
<dbReference type="Proteomes" id="UP001215598">
    <property type="component" value="Unassembled WGS sequence"/>
</dbReference>
<name>A0AAD7IUM9_9AGAR</name>
<keyword evidence="4" id="KW-1185">Reference proteome</keyword>
<evidence type="ECO:0000256" key="1">
    <source>
        <dbReference type="SAM" id="MobiDB-lite"/>
    </source>
</evidence>
<gene>
    <name evidence="3" type="ORF">B0H16DRAFT_1318362</name>
    <name evidence="2" type="ORF">B0H16DRAFT_1321793</name>
</gene>
<accession>A0AAD7IUM9</accession>
<organism evidence="3 4">
    <name type="scientific">Mycena metata</name>
    <dbReference type="NCBI Taxonomy" id="1033252"/>
    <lineage>
        <taxon>Eukaryota</taxon>
        <taxon>Fungi</taxon>
        <taxon>Dikarya</taxon>
        <taxon>Basidiomycota</taxon>
        <taxon>Agaricomycotina</taxon>
        <taxon>Agaricomycetes</taxon>
        <taxon>Agaricomycetidae</taxon>
        <taxon>Agaricales</taxon>
        <taxon>Marasmiineae</taxon>
        <taxon>Mycenaceae</taxon>
        <taxon>Mycena</taxon>
    </lineage>
</organism>